<evidence type="ECO:0000256" key="8">
    <source>
        <dbReference type="ARBA" id="ARBA00023319"/>
    </source>
</evidence>
<name>A0A8C5GLT9_GOUWI</name>
<evidence type="ECO:0000259" key="13">
    <source>
        <dbReference type="PROSITE" id="PS50835"/>
    </source>
</evidence>
<evidence type="ECO:0000256" key="1">
    <source>
        <dbReference type="ARBA" id="ARBA00004251"/>
    </source>
</evidence>
<keyword evidence="6 11" id="KW-0472">Membrane</keyword>
<keyword evidence="7" id="KW-1015">Disulfide bond</keyword>
<dbReference type="InterPro" id="IPR036179">
    <property type="entry name" value="Ig-like_dom_sf"/>
</dbReference>
<evidence type="ECO:0000313" key="15">
    <source>
        <dbReference type="Proteomes" id="UP000694680"/>
    </source>
</evidence>
<proteinExistence type="predicted"/>
<dbReference type="Pfam" id="PF00047">
    <property type="entry name" value="ig"/>
    <property type="match status" value="1"/>
</dbReference>
<dbReference type="InterPro" id="IPR013783">
    <property type="entry name" value="Ig-like_fold"/>
</dbReference>
<evidence type="ECO:0000256" key="6">
    <source>
        <dbReference type="ARBA" id="ARBA00023136"/>
    </source>
</evidence>
<keyword evidence="8" id="KW-0393">Immunoglobulin domain</keyword>
<evidence type="ECO:0000256" key="11">
    <source>
        <dbReference type="SAM" id="Phobius"/>
    </source>
</evidence>
<evidence type="ECO:0000256" key="10">
    <source>
        <dbReference type="ARBA" id="ARBA00050022"/>
    </source>
</evidence>
<dbReference type="Gene3D" id="2.60.40.10">
    <property type="entry name" value="Immunoglobulins"/>
    <property type="match status" value="1"/>
</dbReference>
<keyword evidence="4 12" id="KW-0732">Signal</keyword>
<dbReference type="InterPro" id="IPR007110">
    <property type="entry name" value="Ig-like_dom"/>
</dbReference>
<gene>
    <name evidence="14" type="primary">tmem81</name>
</gene>
<evidence type="ECO:0000313" key="14">
    <source>
        <dbReference type="Ensembl" id="ENSGWIP00000032457.1"/>
    </source>
</evidence>
<organism evidence="14 15">
    <name type="scientific">Gouania willdenowi</name>
    <name type="common">Blunt-snouted clingfish</name>
    <name type="synonym">Lepadogaster willdenowi</name>
    <dbReference type="NCBI Taxonomy" id="441366"/>
    <lineage>
        <taxon>Eukaryota</taxon>
        <taxon>Metazoa</taxon>
        <taxon>Chordata</taxon>
        <taxon>Craniata</taxon>
        <taxon>Vertebrata</taxon>
        <taxon>Euteleostomi</taxon>
        <taxon>Actinopterygii</taxon>
        <taxon>Neopterygii</taxon>
        <taxon>Teleostei</taxon>
        <taxon>Neoteleostei</taxon>
        <taxon>Acanthomorphata</taxon>
        <taxon>Ovalentaria</taxon>
        <taxon>Blenniimorphae</taxon>
        <taxon>Blenniiformes</taxon>
        <taxon>Gobiesocoidei</taxon>
        <taxon>Gobiesocidae</taxon>
        <taxon>Gobiesocinae</taxon>
        <taxon>Gouania</taxon>
    </lineage>
</organism>
<reference evidence="14" key="1">
    <citation type="submission" date="2020-06" db="EMBL/GenBank/DDBJ databases">
        <authorList>
            <consortium name="Wellcome Sanger Institute Data Sharing"/>
        </authorList>
    </citation>
    <scope>NUCLEOTIDE SEQUENCE [LARGE SCALE GENOMIC DNA]</scope>
</reference>
<keyword evidence="2" id="KW-1003">Cell membrane</keyword>
<dbReference type="GO" id="GO:0005886">
    <property type="term" value="C:plasma membrane"/>
    <property type="evidence" value="ECO:0007669"/>
    <property type="project" value="UniProtKB-SubCell"/>
</dbReference>
<dbReference type="AlphaFoldDB" id="A0A8C5GLT9"/>
<dbReference type="PANTHER" id="PTHR35670:SF1">
    <property type="entry name" value="TRANSMEMBRANE PROTEIN 81"/>
    <property type="match status" value="1"/>
</dbReference>
<evidence type="ECO:0000256" key="5">
    <source>
        <dbReference type="ARBA" id="ARBA00022989"/>
    </source>
</evidence>
<evidence type="ECO:0000256" key="9">
    <source>
        <dbReference type="ARBA" id="ARBA00049937"/>
    </source>
</evidence>
<evidence type="ECO:0000256" key="12">
    <source>
        <dbReference type="SAM" id="SignalP"/>
    </source>
</evidence>
<evidence type="ECO:0000256" key="3">
    <source>
        <dbReference type="ARBA" id="ARBA00022692"/>
    </source>
</evidence>
<dbReference type="PROSITE" id="PS50835">
    <property type="entry name" value="IG_LIKE"/>
    <property type="match status" value="1"/>
</dbReference>
<evidence type="ECO:0000256" key="7">
    <source>
        <dbReference type="ARBA" id="ARBA00023157"/>
    </source>
</evidence>
<comment type="function">
    <text evidence="9">Essential fertilization factor required for male fertility. Part of a conserved trimeric sperm complex with the essential fertilization factors IZUMO1 and SPACA6 which bridges sperm and oocyte membranes during fertilization by binding to IZUMO1R/JUNO on the oocyte.</text>
</comment>
<comment type="subcellular location">
    <subcellularLocation>
        <location evidence="1">Cell membrane</location>
        <topology evidence="1">Single-pass type I membrane protein</topology>
    </subcellularLocation>
</comment>
<dbReference type="InterPro" id="IPR013151">
    <property type="entry name" value="Immunoglobulin_dom"/>
</dbReference>
<evidence type="ECO:0000256" key="2">
    <source>
        <dbReference type="ARBA" id="ARBA00022475"/>
    </source>
</evidence>
<dbReference type="PANTHER" id="PTHR35670">
    <property type="entry name" value="TRANSMEMBRANE PROTEIN 81"/>
    <property type="match status" value="1"/>
</dbReference>
<keyword evidence="15" id="KW-1185">Reference proteome</keyword>
<accession>A0A8C5GLT9</accession>
<dbReference type="Proteomes" id="UP000694680">
    <property type="component" value="Chromosome 7"/>
</dbReference>
<feature type="domain" description="Ig-like" evidence="13">
    <location>
        <begin position="61"/>
        <end position="159"/>
    </location>
</feature>
<feature type="transmembrane region" description="Helical" evidence="11">
    <location>
        <begin position="201"/>
        <end position="222"/>
    </location>
</feature>
<keyword evidence="3 11" id="KW-0812">Transmembrane</keyword>
<evidence type="ECO:0000256" key="4">
    <source>
        <dbReference type="ARBA" id="ARBA00022729"/>
    </source>
</evidence>
<feature type="chain" id="PRO_5034815032" description="Transmembrane protein 81" evidence="12">
    <location>
        <begin position="23"/>
        <end position="232"/>
    </location>
</feature>
<keyword evidence="5 11" id="KW-1133">Transmembrane helix</keyword>
<dbReference type="SUPFAM" id="SSF48726">
    <property type="entry name" value="Immunoglobulin"/>
    <property type="match status" value="1"/>
</dbReference>
<dbReference type="InterPro" id="IPR003599">
    <property type="entry name" value="Ig_sub"/>
</dbReference>
<protein>
    <recommendedName>
        <fullName evidence="10">Transmembrane protein 81</fullName>
    </recommendedName>
</protein>
<sequence>MLRVSTEFLFVLVVLLPPLTFGDLEEADVSMELITDSSPCSATCGLGLKTQTLCRMKAVEEDVRTEECLQSWQCGLQTLTATAGQRVEIDCLGEVMKTKGRFSWRVTWRHTRGIITSDDSLFAHWKTLYLDRVILDPVREEDAGTYRCEVQDASYRRVKRAYWGIRVLPVGVVNLDYESSLSQWDHRLLSCSFCVRVCAQVVLSVGIAVVVVLALLGLCLCYRGGGSRKGSG</sequence>
<dbReference type="SMART" id="SM00409">
    <property type="entry name" value="IG"/>
    <property type="match status" value="1"/>
</dbReference>
<dbReference type="Ensembl" id="ENSGWIT00000035332.1">
    <property type="protein sequence ID" value="ENSGWIP00000032457.1"/>
    <property type="gene ID" value="ENSGWIG00000016715.1"/>
</dbReference>
<reference evidence="14" key="3">
    <citation type="submission" date="2025-09" db="UniProtKB">
        <authorList>
            <consortium name="Ensembl"/>
        </authorList>
    </citation>
    <scope>IDENTIFICATION</scope>
</reference>
<feature type="signal peptide" evidence="12">
    <location>
        <begin position="1"/>
        <end position="22"/>
    </location>
</feature>
<reference evidence="14" key="2">
    <citation type="submission" date="2025-08" db="UniProtKB">
        <authorList>
            <consortium name="Ensembl"/>
        </authorList>
    </citation>
    <scope>IDENTIFICATION</scope>
</reference>
<dbReference type="InterPro" id="IPR039293">
    <property type="entry name" value="TMEM81"/>
</dbReference>